<reference evidence="8" key="1">
    <citation type="submission" date="2022-07" db="EMBL/GenBank/DDBJ databases">
        <title>Phylogenomic reconstructions and comparative analyses of Kickxellomycotina fungi.</title>
        <authorList>
            <person name="Reynolds N.K."/>
            <person name="Stajich J.E."/>
            <person name="Barry K."/>
            <person name="Grigoriev I.V."/>
            <person name="Crous P."/>
            <person name="Smith M.E."/>
        </authorList>
    </citation>
    <scope>NUCLEOTIDE SEQUENCE</scope>
    <source>
        <strain evidence="8">RSA 861</strain>
    </source>
</reference>
<feature type="domain" description="Cation/H+ exchanger transmembrane" evidence="7">
    <location>
        <begin position="27"/>
        <end position="419"/>
    </location>
</feature>
<feature type="transmembrane region" description="Helical" evidence="6">
    <location>
        <begin position="74"/>
        <end position="91"/>
    </location>
</feature>
<keyword evidence="3 6" id="KW-1133">Transmembrane helix</keyword>
<evidence type="ECO:0000256" key="4">
    <source>
        <dbReference type="ARBA" id="ARBA00023136"/>
    </source>
</evidence>
<feature type="transmembrane region" description="Helical" evidence="6">
    <location>
        <begin position="329"/>
        <end position="349"/>
    </location>
</feature>
<feature type="transmembrane region" description="Helical" evidence="6">
    <location>
        <begin position="299"/>
        <end position="317"/>
    </location>
</feature>
<dbReference type="GO" id="GO:0005886">
    <property type="term" value="C:plasma membrane"/>
    <property type="evidence" value="ECO:0007669"/>
    <property type="project" value="InterPro"/>
</dbReference>
<evidence type="ECO:0000256" key="2">
    <source>
        <dbReference type="ARBA" id="ARBA00022692"/>
    </source>
</evidence>
<feature type="transmembrane region" description="Helical" evidence="6">
    <location>
        <begin position="246"/>
        <end position="279"/>
    </location>
</feature>
<feature type="region of interest" description="Disordered" evidence="5">
    <location>
        <begin position="504"/>
        <end position="526"/>
    </location>
</feature>
<dbReference type="PANTHER" id="PTHR31382">
    <property type="entry name" value="NA(+)/H(+) ANTIPORTER"/>
    <property type="match status" value="1"/>
</dbReference>
<evidence type="ECO:0000256" key="6">
    <source>
        <dbReference type="SAM" id="Phobius"/>
    </source>
</evidence>
<protein>
    <submittedName>
        <fullName evidence="8">Na+/H+ antiporter</fullName>
    </submittedName>
</protein>
<dbReference type="EMBL" id="JANBPT010000204">
    <property type="protein sequence ID" value="KAJ1925857.1"/>
    <property type="molecule type" value="Genomic_DNA"/>
</dbReference>
<dbReference type="InterPro" id="IPR006153">
    <property type="entry name" value="Cation/H_exchanger_TM"/>
</dbReference>
<evidence type="ECO:0000313" key="9">
    <source>
        <dbReference type="Proteomes" id="UP001150569"/>
    </source>
</evidence>
<feature type="transmembrane region" description="Helical" evidence="6">
    <location>
        <begin position="178"/>
        <end position="196"/>
    </location>
</feature>
<evidence type="ECO:0000313" key="8">
    <source>
        <dbReference type="EMBL" id="KAJ1925857.1"/>
    </source>
</evidence>
<dbReference type="AlphaFoldDB" id="A0A9W8AGG4"/>
<feature type="transmembrane region" description="Helical" evidence="6">
    <location>
        <begin position="12"/>
        <end position="32"/>
    </location>
</feature>
<evidence type="ECO:0000256" key="5">
    <source>
        <dbReference type="SAM" id="MobiDB-lite"/>
    </source>
</evidence>
<dbReference type="Pfam" id="PF00999">
    <property type="entry name" value="Na_H_Exchanger"/>
    <property type="match status" value="1"/>
</dbReference>
<dbReference type="GO" id="GO:0015385">
    <property type="term" value="F:sodium:proton antiporter activity"/>
    <property type="evidence" value="ECO:0007669"/>
    <property type="project" value="InterPro"/>
</dbReference>
<dbReference type="GO" id="GO:0042391">
    <property type="term" value="P:regulation of membrane potential"/>
    <property type="evidence" value="ECO:0007669"/>
    <property type="project" value="InterPro"/>
</dbReference>
<dbReference type="Proteomes" id="UP001150569">
    <property type="component" value="Unassembled WGS sequence"/>
</dbReference>
<dbReference type="InterPro" id="IPR004712">
    <property type="entry name" value="Na+/H+_antiporter_fungi"/>
</dbReference>
<dbReference type="PANTHER" id="PTHR31382:SF1">
    <property type="entry name" value="SODIUM ION_PROTON EXCHANGER (EUROFUNG)"/>
    <property type="match status" value="1"/>
</dbReference>
<keyword evidence="2 6" id="KW-0812">Transmembrane</keyword>
<feature type="transmembrane region" description="Helical" evidence="6">
    <location>
        <begin position="203"/>
        <end position="226"/>
    </location>
</feature>
<feature type="transmembrane region" description="Helical" evidence="6">
    <location>
        <begin position="398"/>
        <end position="420"/>
    </location>
</feature>
<feature type="transmembrane region" description="Helical" evidence="6">
    <location>
        <begin position="41"/>
        <end position="59"/>
    </location>
</feature>
<sequence length="611" mass="67751">MGESLIKAVPTNVIPALLGGFIVVFGLVSMFIKERMFLSEALVATIFGIIIGPICIGLMDPTDLVDIDSFTQQLARYVIALQVMAAGIELPKAYVFKEWKSMFMLLLPIMVIMWLVSGVIIHLVFQLPWLDSLIIASCVTPTDPILANSVIKGRFAEKRVPRGLRNILAAESGSNDGLGFPLLYLALFLMIYPNDLGTAIGKWFYLAWAYEVLLSVVIGATVGYAARKLLYLAESHCLIDKESFLSFSIALTLLLLGVVGLIASDDLLSVFCAGTAFAWDDWFRKETKEAHLQEVIDMLFNLTFFIYFGAIIPWHMYNIPAMNLHLWRFFVATICILIFRRLPALVLLCKFIPAIKTWREAIFAGWFGPIGVGALYYITVARRYMEDHDINPPSYDVIYPIVSFVVMGSVLVHGITIPLFHLGSALNTRTLTNNSVIGNFVSRLPMVRSGQNLELRRPDGEATSFTITGVKRLDDLDTEAAPSGRDGDKAGDGPAYAHVRELTIDAERNHHGSRTSTASPYYNGEDDEPEYLEIRVVESDQPFHGANSDDRTGSATQPHLHPPPNPTLRFEDLDNESSRLSSSLRGSPFLSADDSLSHKRSSVSFGQDGEK</sequence>
<evidence type="ECO:0000259" key="7">
    <source>
        <dbReference type="Pfam" id="PF00999"/>
    </source>
</evidence>
<gene>
    <name evidence="8" type="primary">CNH1_1</name>
    <name evidence="8" type="ORF">IWQ60_004300</name>
</gene>
<evidence type="ECO:0000256" key="1">
    <source>
        <dbReference type="ARBA" id="ARBA00004141"/>
    </source>
</evidence>
<dbReference type="OrthoDB" id="2190219at2759"/>
<evidence type="ECO:0000256" key="3">
    <source>
        <dbReference type="ARBA" id="ARBA00022989"/>
    </source>
</evidence>
<feature type="transmembrane region" description="Helical" evidence="6">
    <location>
        <begin position="103"/>
        <end position="125"/>
    </location>
</feature>
<accession>A0A9W8AGG4</accession>
<dbReference type="GO" id="GO:0120029">
    <property type="term" value="P:proton export across plasma membrane"/>
    <property type="evidence" value="ECO:0007669"/>
    <property type="project" value="InterPro"/>
</dbReference>
<feature type="transmembrane region" description="Helical" evidence="6">
    <location>
        <begin position="361"/>
        <end position="378"/>
    </location>
</feature>
<feature type="region of interest" description="Disordered" evidence="5">
    <location>
        <begin position="542"/>
        <end position="611"/>
    </location>
</feature>
<organism evidence="8 9">
    <name type="scientific">Tieghemiomyces parasiticus</name>
    <dbReference type="NCBI Taxonomy" id="78921"/>
    <lineage>
        <taxon>Eukaryota</taxon>
        <taxon>Fungi</taxon>
        <taxon>Fungi incertae sedis</taxon>
        <taxon>Zoopagomycota</taxon>
        <taxon>Kickxellomycotina</taxon>
        <taxon>Dimargaritomycetes</taxon>
        <taxon>Dimargaritales</taxon>
        <taxon>Dimargaritaceae</taxon>
        <taxon>Tieghemiomyces</taxon>
    </lineage>
</organism>
<comment type="subcellular location">
    <subcellularLocation>
        <location evidence="1">Membrane</location>
        <topology evidence="1">Multi-pass membrane protein</topology>
    </subcellularLocation>
</comment>
<name>A0A9W8AGG4_9FUNG</name>
<keyword evidence="4 6" id="KW-0472">Membrane</keyword>
<keyword evidence="9" id="KW-1185">Reference proteome</keyword>
<dbReference type="GO" id="GO:0036376">
    <property type="term" value="P:sodium ion export across plasma membrane"/>
    <property type="evidence" value="ECO:0007669"/>
    <property type="project" value="InterPro"/>
</dbReference>
<proteinExistence type="predicted"/>
<comment type="caution">
    <text evidence="8">The sequence shown here is derived from an EMBL/GenBank/DDBJ whole genome shotgun (WGS) entry which is preliminary data.</text>
</comment>
<feature type="compositionally biased region" description="Low complexity" evidence="5">
    <location>
        <begin position="578"/>
        <end position="591"/>
    </location>
</feature>